<evidence type="ECO:0000256" key="4">
    <source>
        <dbReference type="ARBA" id="ARBA00023136"/>
    </source>
</evidence>
<keyword evidence="3 6" id="KW-1133">Transmembrane helix</keyword>
<comment type="caution">
    <text evidence="8">The sequence shown here is derived from an EMBL/GenBank/DDBJ whole genome shotgun (WGS) entry which is preliminary data.</text>
</comment>
<organism evidence="8 9">
    <name type="scientific">Lasiodiplodia hormozganensis</name>
    <dbReference type="NCBI Taxonomy" id="869390"/>
    <lineage>
        <taxon>Eukaryota</taxon>
        <taxon>Fungi</taxon>
        <taxon>Dikarya</taxon>
        <taxon>Ascomycota</taxon>
        <taxon>Pezizomycotina</taxon>
        <taxon>Dothideomycetes</taxon>
        <taxon>Dothideomycetes incertae sedis</taxon>
        <taxon>Botryosphaeriales</taxon>
        <taxon>Botryosphaeriaceae</taxon>
        <taxon>Lasiodiplodia</taxon>
    </lineage>
</organism>
<feature type="transmembrane region" description="Helical" evidence="6">
    <location>
        <begin position="50"/>
        <end position="69"/>
    </location>
</feature>
<evidence type="ECO:0000256" key="5">
    <source>
        <dbReference type="ARBA" id="ARBA00038359"/>
    </source>
</evidence>
<feature type="transmembrane region" description="Helical" evidence="6">
    <location>
        <begin position="181"/>
        <end position="200"/>
    </location>
</feature>
<sequence length="434" mass="46324">MQEGPPPPNENAGPTILGVTVGMTVLASVISFALRLYVRIRMIRKIGWDDYMMCVAALLSIIGMIIVIFEVQNGGGRHRQYVEPNVFSTGMYLNFLTQPIYLFIALFVKESVGFFLLRITGGVKYRILIISIMVVLAVYTVACFFTIVLQCRDLRIIWNPTVETTCWSIHVMHGLSYTNSVVNIVTDFAFAILIPVPLIIPLQMSIRKKLSLLLILGMGVAASTAGIMRTVHLGAYGTRGDFLWDSSAITVWYVVETQVGVIAGNLPCAKPLLVAARCWKGSSSNASGGGGGAGGRGGGGGFFTKYYCGSSQEEGEDHRRGSGWSGRRRSELALVFPGLVAKSPMVQKRGSSGEAGLARFGGNGVEGDTVAVVEGGGGELLTALGRVSDDGSIARLNREIGGRGRSISGPAGEGGGIVRTTKVSIEYDVRTSIV</sequence>
<evidence type="ECO:0000313" key="8">
    <source>
        <dbReference type="EMBL" id="KAK0659547.1"/>
    </source>
</evidence>
<proteinExistence type="inferred from homology"/>
<dbReference type="InterPro" id="IPR049326">
    <property type="entry name" value="Rhodopsin_dom_fungi"/>
</dbReference>
<dbReference type="EMBL" id="JAUJDW010000013">
    <property type="protein sequence ID" value="KAK0659547.1"/>
    <property type="molecule type" value="Genomic_DNA"/>
</dbReference>
<comment type="similarity">
    <text evidence="5">Belongs to the SAT4 family.</text>
</comment>
<dbReference type="Proteomes" id="UP001175001">
    <property type="component" value="Unassembled WGS sequence"/>
</dbReference>
<evidence type="ECO:0000256" key="2">
    <source>
        <dbReference type="ARBA" id="ARBA00022692"/>
    </source>
</evidence>
<comment type="subcellular location">
    <subcellularLocation>
        <location evidence="1">Membrane</location>
        <topology evidence="1">Multi-pass membrane protein</topology>
    </subcellularLocation>
</comment>
<feature type="transmembrane region" description="Helical" evidence="6">
    <location>
        <begin position="89"/>
        <end position="108"/>
    </location>
</feature>
<feature type="transmembrane region" description="Helical" evidence="6">
    <location>
        <begin position="212"/>
        <end position="231"/>
    </location>
</feature>
<protein>
    <recommendedName>
        <fullName evidence="7">Rhodopsin domain-containing protein</fullName>
    </recommendedName>
</protein>
<evidence type="ECO:0000313" key="9">
    <source>
        <dbReference type="Proteomes" id="UP001175001"/>
    </source>
</evidence>
<keyword evidence="9" id="KW-1185">Reference proteome</keyword>
<name>A0AA39YXE0_9PEZI</name>
<keyword evidence="4 6" id="KW-0472">Membrane</keyword>
<reference evidence="8" key="1">
    <citation type="submission" date="2023-06" db="EMBL/GenBank/DDBJ databases">
        <title>Multi-omics analyses reveal the molecular pathogenesis toolkit of Lasiodiplodia hormozganensis, a cross-kingdom pathogen.</title>
        <authorList>
            <person name="Felix C."/>
            <person name="Meneses R."/>
            <person name="Goncalves M.F.M."/>
            <person name="Tilleman L."/>
            <person name="Duarte A.S."/>
            <person name="Jorrin-Novo J.V."/>
            <person name="Van De Peer Y."/>
            <person name="Deforce D."/>
            <person name="Van Nieuwerburgh F."/>
            <person name="Esteves A.C."/>
            <person name="Alves A."/>
        </authorList>
    </citation>
    <scope>NUCLEOTIDE SEQUENCE</scope>
    <source>
        <strain evidence="8">CBS 339.90</strain>
    </source>
</reference>
<evidence type="ECO:0000256" key="3">
    <source>
        <dbReference type="ARBA" id="ARBA00022989"/>
    </source>
</evidence>
<dbReference type="AlphaFoldDB" id="A0AA39YXE0"/>
<dbReference type="PANTHER" id="PTHR33048:SF167">
    <property type="entry name" value="INTEGRAL MEMBRANE PROTEIN"/>
    <property type="match status" value="1"/>
</dbReference>
<dbReference type="PANTHER" id="PTHR33048">
    <property type="entry name" value="PTH11-LIKE INTEGRAL MEMBRANE PROTEIN (AFU_ORTHOLOGUE AFUA_5G11245)"/>
    <property type="match status" value="1"/>
</dbReference>
<dbReference type="GO" id="GO:0016020">
    <property type="term" value="C:membrane"/>
    <property type="evidence" value="ECO:0007669"/>
    <property type="project" value="UniProtKB-SubCell"/>
</dbReference>
<gene>
    <name evidence="8" type="ORF">DIS24_g3882</name>
</gene>
<feature type="transmembrane region" description="Helical" evidence="6">
    <location>
        <begin position="16"/>
        <end position="38"/>
    </location>
</feature>
<dbReference type="Pfam" id="PF20684">
    <property type="entry name" value="Fung_rhodopsin"/>
    <property type="match status" value="1"/>
</dbReference>
<evidence type="ECO:0000256" key="6">
    <source>
        <dbReference type="SAM" id="Phobius"/>
    </source>
</evidence>
<feature type="transmembrane region" description="Helical" evidence="6">
    <location>
        <begin position="128"/>
        <end position="149"/>
    </location>
</feature>
<keyword evidence="2 6" id="KW-0812">Transmembrane</keyword>
<dbReference type="InterPro" id="IPR052337">
    <property type="entry name" value="SAT4-like"/>
</dbReference>
<evidence type="ECO:0000259" key="7">
    <source>
        <dbReference type="Pfam" id="PF20684"/>
    </source>
</evidence>
<feature type="domain" description="Rhodopsin" evidence="7">
    <location>
        <begin position="34"/>
        <end position="273"/>
    </location>
</feature>
<accession>A0AA39YXE0</accession>
<evidence type="ECO:0000256" key="1">
    <source>
        <dbReference type="ARBA" id="ARBA00004141"/>
    </source>
</evidence>